<reference evidence="15" key="1">
    <citation type="journal article" date="2023" name="Mol. Phylogenet. Evol.">
        <title>Genome-scale phylogeny and comparative genomics of the fungal order Sordariales.</title>
        <authorList>
            <person name="Hensen N."/>
            <person name="Bonometti L."/>
            <person name="Westerberg I."/>
            <person name="Brannstrom I.O."/>
            <person name="Guillou S."/>
            <person name="Cros-Aarteil S."/>
            <person name="Calhoun S."/>
            <person name="Haridas S."/>
            <person name="Kuo A."/>
            <person name="Mondo S."/>
            <person name="Pangilinan J."/>
            <person name="Riley R."/>
            <person name="LaButti K."/>
            <person name="Andreopoulos B."/>
            <person name="Lipzen A."/>
            <person name="Chen C."/>
            <person name="Yan M."/>
            <person name="Daum C."/>
            <person name="Ng V."/>
            <person name="Clum A."/>
            <person name="Steindorff A."/>
            <person name="Ohm R.A."/>
            <person name="Martin F."/>
            <person name="Silar P."/>
            <person name="Natvig D.O."/>
            <person name="Lalanne C."/>
            <person name="Gautier V."/>
            <person name="Ament-Velasquez S.L."/>
            <person name="Kruys A."/>
            <person name="Hutchinson M.I."/>
            <person name="Powell A.J."/>
            <person name="Barry K."/>
            <person name="Miller A.N."/>
            <person name="Grigoriev I.V."/>
            <person name="Debuchy R."/>
            <person name="Gladieux P."/>
            <person name="Hiltunen Thoren M."/>
            <person name="Johannesson H."/>
        </authorList>
    </citation>
    <scope>NUCLEOTIDE SEQUENCE</scope>
    <source>
        <strain evidence="15">FGSC 1904</strain>
    </source>
</reference>
<dbReference type="Proteomes" id="UP001281003">
    <property type="component" value="Unassembled WGS sequence"/>
</dbReference>
<dbReference type="PANTHER" id="PTHR10880:SF15">
    <property type="entry name" value="MSL COMPLEX SUBUNIT 3"/>
    <property type="match status" value="1"/>
</dbReference>
<evidence type="ECO:0000256" key="11">
    <source>
        <dbReference type="ARBA" id="ARBA00057322"/>
    </source>
</evidence>
<evidence type="ECO:0000256" key="13">
    <source>
        <dbReference type="SAM" id="MobiDB-lite"/>
    </source>
</evidence>
<dbReference type="PANTHER" id="PTHR10880">
    <property type="entry name" value="MORTALITY FACTOR 4-LIKE PROTEIN"/>
    <property type="match status" value="1"/>
</dbReference>
<evidence type="ECO:0000256" key="8">
    <source>
        <dbReference type="ARBA" id="ARBA00023163"/>
    </source>
</evidence>
<keyword evidence="16" id="KW-1185">Reference proteome</keyword>
<keyword evidence="6" id="KW-0156">Chromatin regulator</keyword>
<gene>
    <name evidence="15" type="ORF">B0T20DRAFT_257266</name>
</gene>
<comment type="subunit">
    <text evidence="3">Component of the NuA4 histone acetyltransferase complex.</text>
</comment>
<dbReference type="Gene3D" id="1.10.274.30">
    <property type="entry name" value="MRG domain"/>
    <property type="match status" value="1"/>
</dbReference>
<dbReference type="AlphaFoldDB" id="A0AAE0PCR3"/>
<dbReference type="InterPro" id="IPR026541">
    <property type="entry name" value="MRG_dom"/>
</dbReference>
<dbReference type="GO" id="GO:0006355">
    <property type="term" value="P:regulation of DNA-templated transcription"/>
    <property type="evidence" value="ECO:0007669"/>
    <property type="project" value="InterPro"/>
</dbReference>
<dbReference type="EMBL" id="JAUTDP010000008">
    <property type="protein sequence ID" value="KAK3397427.1"/>
    <property type="molecule type" value="Genomic_DNA"/>
</dbReference>
<dbReference type="GO" id="GO:0006281">
    <property type="term" value="P:DNA repair"/>
    <property type="evidence" value="ECO:0007669"/>
    <property type="project" value="UniProtKB-KW"/>
</dbReference>
<evidence type="ECO:0000256" key="1">
    <source>
        <dbReference type="ARBA" id="ARBA00004123"/>
    </source>
</evidence>
<protein>
    <recommendedName>
        <fullName evidence="4">Chromatin modification-related protein EAF3</fullName>
    </recommendedName>
    <alternativeName>
        <fullName evidence="12">Chromatin modification-related protein eaf3</fullName>
    </alternativeName>
</protein>
<keyword evidence="10" id="KW-0539">Nucleus</keyword>
<keyword evidence="9" id="KW-0234">DNA repair</keyword>
<dbReference type="GO" id="GO:0032221">
    <property type="term" value="C:Rpd3S complex"/>
    <property type="evidence" value="ECO:0007669"/>
    <property type="project" value="TreeGrafter"/>
</dbReference>
<proteinExistence type="inferred from homology"/>
<evidence type="ECO:0000256" key="6">
    <source>
        <dbReference type="ARBA" id="ARBA00022853"/>
    </source>
</evidence>
<evidence type="ECO:0000313" key="16">
    <source>
        <dbReference type="Proteomes" id="UP001281003"/>
    </source>
</evidence>
<dbReference type="Pfam" id="PF05712">
    <property type="entry name" value="MRG"/>
    <property type="match status" value="1"/>
</dbReference>
<dbReference type="InterPro" id="IPR008676">
    <property type="entry name" value="MRG"/>
</dbReference>
<dbReference type="InterPro" id="IPR038217">
    <property type="entry name" value="MRG_C_sf"/>
</dbReference>
<comment type="caution">
    <text evidence="15">The sequence shown here is derived from an EMBL/GenBank/DDBJ whole genome shotgun (WGS) entry which is preliminary data.</text>
</comment>
<dbReference type="GO" id="GO:0006325">
    <property type="term" value="P:chromatin organization"/>
    <property type="evidence" value="ECO:0007669"/>
    <property type="project" value="UniProtKB-KW"/>
</dbReference>
<dbReference type="PROSITE" id="PS51257">
    <property type="entry name" value="PROKAR_LIPOPROTEIN"/>
    <property type="match status" value="1"/>
</dbReference>
<evidence type="ECO:0000256" key="2">
    <source>
        <dbReference type="ARBA" id="ARBA00009093"/>
    </source>
</evidence>
<dbReference type="PROSITE" id="PS51640">
    <property type="entry name" value="MRG"/>
    <property type="match status" value="1"/>
</dbReference>
<evidence type="ECO:0000256" key="3">
    <source>
        <dbReference type="ARBA" id="ARBA00011353"/>
    </source>
</evidence>
<sequence length="371" mass="42965">MSRSMRSHGRDSEDNNSRRRSSPTSISSSFAACEARWSKLAEPEDRLMKPPTKLTSTYVDRYGRTTFDDTFALGWTSNRPPPIGANHPKIIRARNNGNWTEKLESYYCELPPNYNIPLAGLACKKPDEDYWSSRSPTRVTTPSKADFGVFGFLIEALAKIRKPREPTAGKKMWECRFTPKLVEKEKEDNFHNRPSIKLPLPDHVKALLVDDWENVTKNQQLVPIPHVHPVDEILKDYLEHERPNRVPGTPQMDILEETVAGLREYFDRCLGRILLYRFERAQYHEQYTIWTAGTDEKHKSASDTYGAEHLARLLVSLPELVAQTNMDQQSVNRLREELIKFTGWFSRHTTKYFVSEYETPSQEYVDQARSV</sequence>
<evidence type="ECO:0000256" key="4">
    <source>
        <dbReference type="ARBA" id="ARBA00018505"/>
    </source>
</evidence>
<name>A0AAE0PCR3_SORBR</name>
<evidence type="ECO:0000256" key="5">
    <source>
        <dbReference type="ARBA" id="ARBA00022763"/>
    </source>
</evidence>
<comment type="subcellular location">
    <subcellularLocation>
        <location evidence="1">Nucleus</location>
    </subcellularLocation>
</comment>
<feature type="compositionally biased region" description="Basic and acidic residues" evidence="13">
    <location>
        <begin position="8"/>
        <end position="17"/>
    </location>
</feature>
<dbReference type="GO" id="GO:0035267">
    <property type="term" value="C:NuA4 histone acetyltransferase complex"/>
    <property type="evidence" value="ECO:0007669"/>
    <property type="project" value="TreeGrafter"/>
</dbReference>
<keyword evidence="8" id="KW-0804">Transcription</keyword>
<keyword evidence="5" id="KW-0227">DNA damage</keyword>
<feature type="region of interest" description="Disordered" evidence="13">
    <location>
        <begin position="1"/>
        <end position="30"/>
    </location>
</feature>
<organism evidence="15 16">
    <name type="scientific">Sordaria brevicollis</name>
    <dbReference type="NCBI Taxonomy" id="83679"/>
    <lineage>
        <taxon>Eukaryota</taxon>
        <taxon>Fungi</taxon>
        <taxon>Dikarya</taxon>
        <taxon>Ascomycota</taxon>
        <taxon>Pezizomycotina</taxon>
        <taxon>Sordariomycetes</taxon>
        <taxon>Sordariomycetidae</taxon>
        <taxon>Sordariales</taxon>
        <taxon>Sordariaceae</taxon>
        <taxon>Sordaria</taxon>
    </lineage>
</organism>
<feature type="domain" description="MRG" evidence="14">
    <location>
        <begin position="184"/>
        <end position="358"/>
    </location>
</feature>
<comment type="similarity">
    <text evidence="2">Belongs to the MRG family.</text>
</comment>
<accession>A0AAE0PCR3</accession>
<comment type="function">
    <text evidence="11">Involved in deacetylation of histones, chromatin assembly and chromosome segregation. May act as a transcriptional oscillator, directing histone deacetylases to specific chromosomal domains. Component of the NuA4 histone acetyltransferase complex which is involved in transcriptional activation of selected genes principally by acetylation of nucleosomal histone H4 and H2A. The NuA4 complex is also involved in DNA repair.</text>
</comment>
<evidence type="ECO:0000256" key="12">
    <source>
        <dbReference type="ARBA" id="ARBA00072864"/>
    </source>
</evidence>
<evidence type="ECO:0000259" key="14">
    <source>
        <dbReference type="Pfam" id="PF05712"/>
    </source>
</evidence>
<reference evidence="15" key="2">
    <citation type="submission" date="2023-07" db="EMBL/GenBank/DDBJ databases">
        <authorList>
            <consortium name="Lawrence Berkeley National Laboratory"/>
            <person name="Haridas S."/>
            <person name="Hensen N."/>
            <person name="Bonometti L."/>
            <person name="Westerberg I."/>
            <person name="Brannstrom I.O."/>
            <person name="Guillou S."/>
            <person name="Cros-Aarteil S."/>
            <person name="Calhoun S."/>
            <person name="Kuo A."/>
            <person name="Mondo S."/>
            <person name="Pangilinan J."/>
            <person name="Riley R."/>
            <person name="LaButti K."/>
            <person name="Andreopoulos B."/>
            <person name="Lipzen A."/>
            <person name="Chen C."/>
            <person name="Yanf M."/>
            <person name="Daum C."/>
            <person name="Ng V."/>
            <person name="Clum A."/>
            <person name="Steindorff A."/>
            <person name="Ohm R."/>
            <person name="Martin F."/>
            <person name="Silar P."/>
            <person name="Natvig D."/>
            <person name="Lalanne C."/>
            <person name="Gautier V."/>
            <person name="Ament-velasquez S.L."/>
            <person name="Kruys A."/>
            <person name="Hutchinson M.I."/>
            <person name="Powell A.J."/>
            <person name="Barry K."/>
            <person name="Miller A.N."/>
            <person name="Grigoriev I.V."/>
            <person name="Debuchy R."/>
            <person name="Gladieux P."/>
            <person name="Thoren M.H."/>
            <person name="Johannesson H."/>
        </authorList>
    </citation>
    <scope>NUCLEOTIDE SEQUENCE</scope>
    <source>
        <strain evidence="15">FGSC 1904</strain>
    </source>
</reference>
<evidence type="ECO:0000256" key="7">
    <source>
        <dbReference type="ARBA" id="ARBA00023015"/>
    </source>
</evidence>
<evidence type="ECO:0000313" key="15">
    <source>
        <dbReference type="EMBL" id="KAK3397427.1"/>
    </source>
</evidence>
<evidence type="ECO:0000256" key="10">
    <source>
        <dbReference type="ARBA" id="ARBA00023242"/>
    </source>
</evidence>
<dbReference type="FunFam" id="1.10.274.30:FF:000004">
    <property type="entry name" value="Putative Chromatin modification-related protein eaf3"/>
    <property type="match status" value="1"/>
</dbReference>
<keyword evidence="7" id="KW-0805">Transcription regulation</keyword>
<evidence type="ECO:0000256" key="9">
    <source>
        <dbReference type="ARBA" id="ARBA00023204"/>
    </source>
</evidence>